<gene>
    <name evidence="1" type="ORF">FGD71_000380</name>
</gene>
<evidence type="ECO:0000313" key="1">
    <source>
        <dbReference type="EMBL" id="TPQ24116.1"/>
    </source>
</evidence>
<organism evidence="1 2">
    <name type="scientific">Streptomyces sporangiiformans</name>
    <dbReference type="NCBI Taxonomy" id="2315329"/>
    <lineage>
        <taxon>Bacteria</taxon>
        <taxon>Bacillati</taxon>
        <taxon>Actinomycetota</taxon>
        <taxon>Actinomycetes</taxon>
        <taxon>Kitasatosporales</taxon>
        <taxon>Streptomycetaceae</taxon>
        <taxon>Streptomyces</taxon>
    </lineage>
</organism>
<protein>
    <submittedName>
        <fullName evidence="1">Uncharacterized protein</fullName>
    </submittedName>
</protein>
<evidence type="ECO:0000313" key="2">
    <source>
        <dbReference type="Proteomes" id="UP000317378"/>
    </source>
</evidence>
<comment type="caution">
    <text evidence="1">The sequence shown here is derived from an EMBL/GenBank/DDBJ whole genome shotgun (WGS) entry which is preliminary data.</text>
</comment>
<proteinExistence type="predicted"/>
<dbReference type="Proteomes" id="UP000317378">
    <property type="component" value="Unassembled WGS sequence"/>
</dbReference>
<dbReference type="EMBL" id="VCHX02000017">
    <property type="protein sequence ID" value="TPQ24116.1"/>
    <property type="molecule type" value="Genomic_DNA"/>
</dbReference>
<name>A0A505DS11_9ACTN</name>
<accession>A0A505DS11</accession>
<reference evidence="1 2" key="1">
    <citation type="submission" date="2019-06" db="EMBL/GenBank/DDBJ databases">
        <title>Streptomyces sporangiiformans sp. nov., a novel actinomycete isolated from soil in Mount Song.</title>
        <authorList>
            <person name="Han L."/>
        </authorList>
    </citation>
    <scope>NUCLEOTIDE SEQUENCE [LARGE SCALE GENOMIC DNA]</scope>
    <source>
        <strain evidence="1 2">NEAU-SSA 1</strain>
    </source>
</reference>
<sequence>MYGESTADLQSCVGPQLGKLRHSEACWGADLGELLIGGLVGLGCFHVIPPFAVRSGAVVVRSERRYGRPTAAWKDLIRSSPLTKH</sequence>
<dbReference type="AlphaFoldDB" id="A0A505DS11"/>
<keyword evidence="2" id="KW-1185">Reference proteome</keyword>